<accession>A0A2X2UDF9</accession>
<sequence>MKVDIFSTDRKYRVIYADPPWKYSSKEALGKKFVPLEKVYQTEETASMCEWDVGRIAEKDAALFMWTTDSHIEDALKLFRAWGFRYVTVAFVWKKVSINGKTLSNLSQWTLKNCELCLFGTRGRMLQYKKANNVQQLVEAVRKRHSEKPEEVRRRIEQLFGDAPKIELFARERAEGWDYWGNEV</sequence>
<keyword evidence="1 5" id="KW-0489">Methyltransferase</keyword>
<organism evidence="5 6">
    <name type="scientific">Enterocloster clostridioformis</name>
    <dbReference type="NCBI Taxonomy" id="1531"/>
    <lineage>
        <taxon>Bacteria</taxon>
        <taxon>Bacillati</taxon>
        <taxon>Bacillota</taxon>
        <taxon>Clostridia</taxon>
        <taxon>Lachnospirales</taxon>
        <taxon>Lachnospiraceae</taxon>
        <taxon>Enterocloster</taxon>
    </lineage>
</organism>
<dbReference type="REBASE" id="380529">
    <property type="entry name" value="M.Ccl11224ORF3494P"/>
</dbReference>
<dbReference type="EC" id="2.1.1.72" evidence="5"/>
<evidence type="ECO:0000313" key="5">
    <source>
        <dbReference type="EMBL" id="SQB14446.1"/>
    </source>
</evidence>
<name>A0A2X2UDF9_9FIRM</name>
<dbReference type="Proteomes" id="UP000251853">
    <property type="component" value="Unassembled WGS sequence"/>
</dbReference>
<evidence type="ECO:0000256" key="2">
    <source>
        <dbReference type="ARBA" id="ARBA00022679"/>
    </source>
</evidence>
<reference evidence="5 6" key="1">
    <citation type="submission" date="2018-06" db="EMBL/GenBank/DDBJ databases">
        <authorList>
            <consortium name="Pathogen Informatics"/>
            <person name="Doyle S."/>
        </authorList>
    </citation>
    <scope>NUCLEOTIDE SEQUENCE [LARGE SCALE GENOMIC DNA]</scope>
    <source>
        <strain evidence="5 6">NCTC11224</strain>
    </source>
</reference>
<dbReference type="Gene3D" id="3.40.50.150">
    <property type="entry name" value="Vaccinia Virus protein VP39"/>
    <property type="match status" value="1"/>
</dbReference>
<evidence type="ECO:0000313" key="6">
    <source>
        <dbReference type="Proteomes" id="UP000251853"/>
    </source>
</evidence>
<evidence type="ECO:0000256" key="1">
    <source>
        <dbReference type="ARBA" id="ARBA00022603"/>
    </source>
</evidence>
<evidence type="ECO:0000256" key="3">
    <source>
        <dbReference type="ARBA" id="ARBA00022691"/>
    </source>
</evidence>
<proteinExistence type="inferred from homology"/>
<dbReference type="PROSITE" id="PS51143">
    <property type="entry name" value="MT_A70"/>
    <property type="match status" value="1"/>
</dbReference>
<keyword evidence="3" id="KW-0949">S-adenosyl-L-methionine</keyword>
<keyword evidence="6" id="KW-1185">Reference proteome</keyword>
<dbReference type="SUPFAM" id="SSF53335">
    <property type="entry name" value="S-adenosyl-L-methionine-dependent methyltransferases"/>
    <property type="match status" value="1"/>
</dbReference>
<dbReference type="RefSeq" id="WP_003499826.1">
    <property type="nucleotide sequence ID" value="NZ_JAIWZC010000002.1"/>
</dbReference>
<dbReference type="GO" id="GO:0009007">
    <property type="term" value="F:site-specific DNA-methyltransferase (adenine-specific) activity"/>
    <property type="evidence" value="ECO:0007669"/>
    <property type="project" value="UniProtKB-EC"/>
</dbReference>
<gene>
    <name evidence="5" type="ORF">NCTC11224_03494</name>
</gene>
<dbReference type="PANTHER" id="PTHR12829:SF7">
    <property type="entry name" value="N6-ADENOSINE-METHYLTRANSFERASE CATALYTIC SUBUNIT"/>
    <property type="match status" value="1"/>
</dbReference>
<evidence type="ECO:0000256" key="4">
    <source>
        <dbReference type="PROSITE-ProRule" id="PRU00489"/>
    </source>
</evidence>
<dbReference type="Pfam" id="PF05063">
    <property type="entry name" value="MT-A70"/>
    <property type="match status" value="1"/>
</dbReference>
<dbReference type="GO" id="GO:0032259">
    <property type="term" value="P:methylation"/>
    <property type="evidence" value="ECO:0007669"/>
    <property type="project" value="UniProtKB-KW"/>
</dbReference>
<dbReference type="AlphaFoldDB" id="A0A2X2UDF9"/>
<dbReference type="InterPro" id="IPR029063">
    <property type="entry name" value="SAM-dependent_MTases_sf"/>
</dbReference>
<dbReference type="InterPro" id="IPR007757">
    <property type="entry name" value="MT-A70-like"/>
</dbReference>
<comment type="similarity">
    <text evidence="4">Belongs to the MT-A70-like family.</text>
</comment>
<keyword evidence="2 5" id="KW-0808">Transferase</keyword>
<dbReference type="PANTHER" id="PTHR12829">
    <property type="entry name" value="N6-ADENOSINE-METHYLTRANSFERASE"/>
    <property type="match status" value="1"/>
</dbReference>
<dbReference type="EMBL" id="UAVW01000015">
    <property type="protein sequence ID" value="SQB14446.1"/>
    <property type="molecule type" value="Genomic_DNA"/>
</dbReference>
<protein>
    <submittedName>
        <fullName evidence="5">Adenine-specific DNA-methyltransferase</fullName>
        <ecNumber evidence="5">2.1.1.72</ecNumber>
    </submittedName>
</protein>